<evidence type="ECO:0000313" key="28">
    <source>
        <dbReference type="EMBL" id="TWW66229.1"/>
    </source>
</evidence>
<dbReference type="SMART" id="SM00233">
    <property type="entry name" value="PH"/>
    <property type="match status" value="2"/>
</dbReference>
<feature type="binding site" evidence="18">
    <location>
        <position position="1554"/>
    </location>
    <ligand>
        <name>ATP</name>
        <dbReference type="ChEBI" id="CHEBI:30616"/>
    </ligand>
</feature>
<feature type="domain" description="DH" evidence="24">
    <location>
        <begin position="240"/>
        <end position="426"/>
    </location>
</feature>
<dbReference type="InterPro" id="IPR019804">
    <property type="entry name" value="Ras_G-nucl-exch_fac_CS"/>
</dbReference>
<evidence type="ECO:0000259" key="26">
    <source>
        <dbReference type="PROSITE" id="PS51509"/>
    </source>
</evidence>
<dbReference type="Gene3D" id="2.30.29.30">
    <property type="entry name" value="Pleckstrin-homology domain (PH domain)/Phosphotyrosine-binding domain (PTB)"/>
    <property type="match status" value="2"/>
</dbReference>
<dbReference type="InterPro" id="IPR035899">
    <property type="entry name" value="DBL_dom_sf"/>
</dbReference>
<dbReference type="SMART" id="SM00229">
    <property type="entry name" value="RasGEFN"/>
    <property type="match status" value="2"/>
</dbReference>
<comment type="caution">
    <text evidence="28">The sequence shown here is derived from an EMBL/GenBank/DDBJ whole genome shotgun (WGS) entry which is preliminary data.</text>
</comment>
<evidence type="ECO:0000256" key="10">
    <source>
        <dbReference type="ARBA" id="ARBA00022946"/>
    </source>
</evidence>
<feature type="domain" description="Ras-GEF" evidence="23">
    <location>
        <begin position="1084"/>
        <end position="1316"/>
    </location>
</feature>
<dbReference type="InterPro" id="IPR001849">
    <property type="entry name" value="PH_domain"/>
</dbReference>
<dbReference type="Gene3D" id="1.10.135.10">
    <property type="entry name" value="ATP:guanido phosphotransferase, N-terminal domain"/>
    <property type="match status" value="1"/>
</dbReference>
<feature type="domain" description="N-terminal Ras-GEF" evidence="25">
    <location>
        <begin position="633"/>
        <end position="755"/>
    </location>
</feature>
<evidence type="ECO:0000256" key="16">
    <source>
        <dbReference type="PROSITE-ProRule" id="PRU00168"/>
    </source>
</evidence>
<dbReference type="Gene3D" id="1.20.870.10">
    <property type="entry name" value="Son of sevenless (SoS) protein Chain: S domain 1"/>
    <property type="match status" value="2"/>
</dbReference>
<dbReference type="EC" id="2.7.3.2" evidence="3"/>
<evidence type="ECO:0000256" key="4">
    <source>
        <dbReference type="ARBA" id="ARBA00022658"/>
    </source>
</evidence>
<evidence type="ECO:0000259" key="24">
    <source>
        <dbReference type="PROSITE" id="PS50010"/>
    </source>
</evidence>
<keyword evidence="11" id="KW-0496">Mitochondrion</keyword>
<dbReference type="InterPro" id="IPR022413">
    <property type="entry name" value="ATP-guanido_PTrfase_N"/>
</dbReference>
<dbReference type="PROSITE" id="PS51510">
    <property type="entry name" value="PHOSPHAGEN_KINASE_C"/>
    <property type="match status" value="1"/>
</dbReference>
<dbReference type="PROSITE" id="PS00720">
    <property type="entry name" value="RASGEF"/>
    <property type="match status" value="1"/>
</dbReference>
<feature type="binding site" evidence="18">
    <location>
        <begin position="1491"/>
        <end position="1495"/>
    </location>
    <ligand>
        <name>ATP</name>
        <dbReference type="ChEBI" id="CHEBI:30616"/>
    </ligand>
</feature>
<gene>
    <name evidence="28" type="ORF">D4764_20G0002610</name>
</gene>
<dbReference type="PROSITE" id="PS50096">
    <property type="entry name" value="IQ"/>
    <property type="match status" value="1"/>
</dbReference>
<dbReference type="EMBL" id="RHFK02000013">
    <property type="protein sequence ID" value="TWW66229.1"/>
    <property type="molecule type" value="Genomic_DNA"/>
</dbReference>
<evidence type="ECO:0000256" key="19">
    <source>
        <dbReference type="RuleBase" id="RU000505"/>
    </source>
</evidence>
<dbReference type="CDD" id="cd00716">
    <property type="entry name" value="creatine_kinase_like"/>
    <property type="match status" value="1"/>
</dbReference>
<dbReference type="GO" id="GO:0007264">
    <property type="term" value="P:small GTPase-mediated signal transduction"/>
    <property type="evidence" value="ECO:0007669"/>
    <property type="project" value="InterPro"/>
</dbReference>
<dbReference type="InterPro" id="IPR000219">
    <property type="entry name" value="DH_dom"/>
</dbReference>
<evidence type="ECO:0000313" key="29">
    <source>
        <dbReference type="Proteomes" id="UP000324091"/>
    </source>
</evidence>
<dbReference type="GO" id="GO:0005524">
    <property type="term" value="F:ATP binding"/>
    <property type="evidence" value="ECO:0007669"/>
    <property type="project" value="UniProtKB-UniRule"/>
</dbReference>
<dbReference type="FunFam" id="2.30.29.30:FF:000176">
    <property type="entry name" value="ras-specific guanine nucleotide-releasing factor 1 isoform X2"/>
    <property type="match status" value="1"/>
</dbReference>
<dbReference type="Gene3D" id="1.20.900.10">
    <property type="entry name" value="Dbl homology (DH) domain"/>
    <property type="match status" value="1"/>
</dbReference>
<dbReference type="SUPFAM" id="SSF48366">
    <property type="entry name" value="Ras GEF"/>
    <property type="match status" value="1"/>
</dbReference>
<evidence type="ECO:0000256" key="18">
    <source>
        <dbReference type="PROSITE-ProRule" id="PRU00843"/>
    </source>
</evidence>
<keyword evidence="6 18" id="KW-0547">Nucleotide-binding</keyword>
<keyword evidence="10" id="KW-0809">Transit peptide</keyword>
<feature type="compositionally biased region" description="Low complexity" evidence="21">
    <location>
        <begin position="791"/>
        <end position="810"/>
    </location>
</feature>
<accession>A0A5C6NHY0</accession>
<evidence type="ECO:0000256" key="8">
    <source>
        <dbReference type="ARBA" id="ARBA00022792"/>
    </source>
</evidence>
<dbReference type="Pfam" id="PF00618">
    <property type="entry name" value="RasGEF_N"/>
    <property type="match status" value="1"/>
</dbReference>
<dbReference type="FunFam" id="1.10.840.10:FF:000004">
    <property type="entry name" value="ras-specific guanine nucleotide-releasing factor 2 isoform X1"/>
    <property type="match status" value="1"/>
</dbReference>
<dbReference type="FunFam" id="1.20.900.10:FF:000005">
    <property type="entry name" value="Ras-specific guanine nucleotide-releasing factor 1 isoform 2"/>
    <property type="match status" value="1"/>
</dbReference>
<evidence type="ECO:0000256" key="1">
    <source>
        <dbReference type="ARBA" id="ARBA00004137"/>
    </source>
</evidence>
<evidence type="ECO:0000259" key="27">
    <source>
        <dbReference type="PROSITE" id="PS51510"/>
    </source>
</evidence>
<dbReference type="SUPFAM" id="SSF48065">
    <property type="entry name" value="DBL homology domain (DH-domain)"/>
    <property type="match status" value="1"/>
</dbReference>
<dbReference type="SUPFAM" id="SSF48034">
    <property type="entry name" value="Guanido kinase N-terminal domain"/>
    <property type="match status" value="1"/>
</dbReference>
<feature type="domain" description="PH" evidence="22">
    <location>
        <begin position="468"/>
        <end position="586"/>
    </location>
</feature>
<keyword evidence="12" id="KW-0472">Membrane</keyword>
<evidence type="ECO:0000256" key="21">
    <source>
        <dbReference type="SAM" id="MobiDB-lite"/>
    </source>
</evidence>
<dbReference type="PANTHER" id="PTHR11547:SF19">
    <property type="entry name" value="CREATINE KINASE S-TYPE, MITOCHONDRIAL"/>
    <property type="match status" value="1"/>
</dbReference>
<keyword evidence="20" id="KW-0175">Coiled coil</keyword>
<dbReference type="InterPro" id="IPR001895">
    <property type="entry name" value="RASGEF_cat_dom"/>
</dbReference>
<evidence type="ECO:0000256" key="11">
    <source>
        <dbReference type="ARBA" id="ARBA00023128"/>
    </source>
</evidence>
<evidence type="ECO:0000256" key="7">
    <source>
        <dbReference type="ARBA" id="ARBA00022777"/>
    </source>
</evidence>
<feature type="coiled-coil region" evidence="20">
    <location>
        <begin position="148"/>
        <end position="185"/>
    </location>
</feature>
<dbReference type="InterPro" id="IPR023578">
    <property type="entry name" value="Ras_GEF_dom_sf"/>
</dbReference>
<comment type="similarity">
    <text evidence="2 17 19">Belongs to the ATP:guanido phosphotransferase family.</text>
</comment>
<evidence type="ECO:0000256" key="6">
    <source>
        <dbReference type="ARBA" id="ARBA00022741"/>
    </source>
</evidence>
<organism evidence="28 29">
    <name type="scientific">Takifugu flavidus</name>
    <name type="common">sansaifugu</name>
    <dbReference type="NCBI Taxonomy" id="433684"/>
    <lineage>
        <taxon>Eukaryota</taxon>
        <taxon>Metazoa</taxon>
        <taxon>Chordata</taxon>
        <taxon>Craniata</taxon>
        <taxon>Vertebrata</taxon>
        <taxon>Euteleostomi</taxon>
        <taxon>Actinopterygii</taxon>
        <taxon>Neopterygii</taxon>
        <taxon>Teleostei</taxon>
        <taxon>Neoteleostei</taxon>
        <taxon>Acanthomorphata</taxon>
        <taxon>Eupercaria</taxon>
        <taxon>Tetraodontiformes</taxon>
        <taxon>Tetradontoidea</taxon>
        <taxon>Tetraodontidae</taxon>
        <taxon>Takifugu</taxon>
    </lineage>
</organism>
<dbReference type="Gene3D" id="1.10.840.10">
    <property type="entry name" value="Ras guanine-nucleotide exchange factors catalytic domain"/>
    <property type="match status" value="1"/>
</dbReference>
<sequence length="1747" mass="196968">MQKGVRYNEGHALYLSVVARKEGTKRGALSKKTTENGRWADKYFALYQNVLFYFENDQSTRPSGIYLLEGCTCERAPAPKVSALSKEPMEKQQHYFLIIFGHDGQKPLELRTEEEADCNEWVEYIQQASYSDIIIEREILMQKYIHLVQIMETEKVAANQLRTQLEDQETEIERLKAEIVVLNKTKERLQPYQGNQEEEDPDIKKIKKVQSFMRGWLCRRKWKIIVQDYICSPHAESMRKRNQIVFNMVEAETEYVHQLSILVNCFLRPLRMAASSKKPPISHDDVSSIFLNSETIMFLHEIFHQGLNARIANWPTLVLADLFDILLPMLNIYQEFVRNHQYSLQVLANCKQNRDFDKLLKQYESNAACEGRMLETFLTYPMFQIPRYIITLHELLAHTPHEHVERKSLEFAKSKLEELSKMMHDEVSDTENIRKNLAIERTIVEGCDILLDTSQTFVRQGSLIQLPSSSERGVLSKVRLGSLSLRKEGERQCFLFTKHFLVCTRTSGGKLHLLKQGGTLSLIECTLIEELDASDEDYNAAGQGFSHLEFKIVVEPPDGQAFSVVLLAPSRQEKAAWTSDISQCIDNIRCNGLMTSVFEENSKVSVPHMIKSDARLHKDDVDICFSKTLNSCKVPQIRYASVERLLERLTDLRFLSIDFLNTFLHTYRIFTTAAVVIDKLTDIYKKPFTSIPVRVEQHSCDRLSITSLCPDYSLKITQLAVDQSKSLELFFATNQSSWGTDPLNNKSPRLCRKFSSPPPLSIPSRTSSPVHCRKLSLSSPIGGKAGALDLSTTPSSSAANSPTSSHSPSISSPPPGSTRPPSALSSPPPTATRSPSLPQASGGSSLTPICTKAPLDLSRGPSSPELSPAAGEDVSGELPRLDAFCGKLRRSIRRAVLETVSLDKFIPESPSVSSEPGDMSPCRSPSTPRHLRYRQAGVTSGENPRCTMSPASAFAIATAAAGHSSSQGFSNSERTCDKEFIIRRAATNRVLNVLRHWVSKHSQDFETNGELKLGVIGLLEEVLRDPDLLPQERKATTNILSALSQEEQDDAQLKIEDILQMKSSPLLHFIVTESPKAECFESLSAMELAEQITLLDHIVFRSIPYEEFLGQGWMKVDKSERTPYIMKTSQHFNDMSNLVASQIMTHTDVGSRAGSIEKWLAVADICRCLNNYNGVLEITSALNRSAIYRLKKTWAKVCKQTKALMDRLQKTVSSEGRFKNLRETLKNCNPPCVPYLGMYLTDLAFIEEGTPNFTEEGLVNFSKMRMICHIIREIRQFQQAPYRIEHQPKVTQFLLDKTLVMDEDTLYELSLKIEPRVPPAYLHPTKGTSRKMANSFTRLISGRNTAVLLASLGAGTMATGLLLSENNLAAEAKKKLYPPSSDFPDLRKHNNCMASALTPAIYSRLRDKVTPNNWTLDQCIQTGVDNPGHPFIKTVGCVAGDEESYEVFADLFDPVIKDRHNGYDPRTMIHPTDLDASKITSGMFDERYVLSSRVRTGRSIRGLSLPPACSRAERREVERVAVTALAGLKGDLAGRYYSLGDMTEQEQQQLIDDHFLFDKPVSPLLTSAFMARDWPDARGIWHNNEKTFLIWINEEDHTRIISMEKGGNMKRVFERFCRGLKQVEQLIQERGWEFMWNEHLGYILTCPSNLGTGLRAGVHVRLPKLSKDARFSKILDNLRLQKRGTGGVDTAATGDTFDISNNDRLGKSEVELVQLLIDGVNYLIECEKRLEKGQDIKVPAAIAQFRK</sequence>
<reference evidence="28 29" key="1">
    <citation type="submission" date="2019-04" db="EMBL/GenBank/DDBJ databases">
        <title>Chromosome genome assembly for Takifugu flavidus.</title>
        <authorList>
            <person name="Xiao S."/>
        </authorList>
    </citation>
    <scope>NUCLEOTIDE SEQUENCE [LARGE SCALE GENOMIC DNA]</scope>
    <source>
        <strain evidence="28">HTHZ2018</strain>
        <tissue evidence="28">Muscle</tissue>
    </source>
</reference>
<feature type="binding site" evidence="18">
    <location>
        <begin position="1655"/>
        <end position="1659"/>
    </location>
    <ligand>
        <name>ATP</name>
        <dbReference type="ChEBI" id="CHEBI:30616"/>
    </ligand>
</feature>
<dbReference type="InterPro" id="IPR000651">
    <property type="entry name" value="Ras-like_Gua-exchang_fac_N"/>
</dbReference>
<proteinExistence type="inferred from homology"/>
<evidence type="ECO:0000256" key="2">
    <source>
        <dbReference type="ARBA" id="ARBA00006798"/>
    </source>
</evidence>
<feature type="binding site" evidence="18">
    <location>
        <position position="1599"/>
    </location>
    <ligand>
        <name>ATP</name>
        <dbReference type="ChEBI" id="CHEBI:30616"/>
    </ligand>
</feature>
<feature type="domain" description="Phosphagen kinase C-terminal" evidence="27">
    <location>
        <begin position="1488"/>
        <end position="1730"/>
    </location>
</feature>
<keyword evidence="8" id="KW-0999">Mitochondrion inner membrane</keyword>
<comment type="function">
    <text evidence="13">Reversibly catalyzes the transfer of phosphate between ATP and various phosphogens (e.g. creatine phosphate). Creatine kinase isoenzymes play a central role in energy transduction in tissues with large, fluctuating energy demands, such as skeletal muscle, heart, brain and spermatozoa.</text>
</comment>
<evidence type="ECO:0000259" key="25">
    <source>
        <dbReference type="PROSITE" id="PS50212"/>
    </source>
</evidence>
<dbReference type="SUPFAM" id="SSF55931">
    <property type="entry name" value="Glutamine synthetase/guanido kinase"/>
    <property type="match status" value="1"/>
</dbReference>
<keyword evidence="7 18" id="KW-0418">Kinase</keyword>
<dbReference type="CDD" id="cd13261">
    <property type="entry name" value="PH_RasGRF1_2"/>
    <property type="match status" value="1"/>
</dbReference>
<comment type="subcellular location">
    <subcellularLocation>
        <location evidence="1">Mitochondrion inner membrane</location>
        <topology evidence="1">Peripheral membrane protein</topology>
        <orientation evidence="1">Intermembrane side</orientation>
    </subcellularLocation>
</comment>
<dbReference type="CDD" id="cd00160">
    <property type="entry name" value="RhoGEF"/>
    <property type="match status" value="1"/>
</dbReference>
<dbReference type="PROSITE" id="PS50212">
    <property type="entry name" value="RASGEF_NTER"/>
    <property type="match status" value="1"/>
</dbReference>
<evidence type="ECO:0000256" key="15">
    <source>
        <dbReference type="ARBA" id="ARBA00041865"/>
    </source>
</evidence>
<evidence type="ECO:0000259" key="23">
    <source>
        <dbReference type="PROSITE" id="PS50009"/>
    </source>
</evidence>
<feature type="compositionally biased region" description="Polar residues" evidence="21">
    <location>
        <begin position="839"/>
        <end position="848"/>
    </location>
</feature>
<feature type="domain" description="PH" evidence="22">
    <location>
        <begin position="22"/>
        <end position="130"/>
    </location>
</feature>
<dbReference type="InterPro" id="IPR022414">
    <property type="entry name" value="ATP-guanido_PTrfase_cat"/>
</dbReference>
<dbReference type="Pfam" id="PF00617">
    <property type="entry name" value="RasGEF"/>
    <property type="match status" value="1"/>
</dbReference>
<dbReference type="Proteomes" id="UP000324091">
    <property type="component" value="Chromosome 20"/>
</dbReference>
<keyword evidence="29" id="KW-1185">Reference proteome</keyword>
<evidence type="ECO:0000256" key="5">
    <source>
        <dbReference type="ARBA" id="ARBA00022679"/>
    </source>
</evidence>
<evidence type="ECO:0000256" key="3">
    <source>
        <dbReference type="ARBA" id="ARBA00012231"/>
    </source>
</evidence>
<dbReference type="CDD" id="cd06224">
    <property type="entry name" value="REM"/>
    <property type="match status" value="1"/>
</dbReference>
<evidence type="ECO:0000256" key="12">
    <source>
        <dbReference type="ARBA" id="ARBA00023136"/>
    </source>
</evidence>
<dbReference type="GO" id="GO:0004111">
    <property type="term" value="F:creatine kinase activity"/>
    <property type="evidence" value="ECO:0007669"/>
    <property type="project" value="UniProtKB-EC"/>
</dbReference>
<dbReference type="FunFam" id="2.30.29.30:FF:000117">
    <property type="entry name" value="ras-specific guanine nucleotide-releasing factor 1 isoform X2"/>
    <property type="match status" value="1"/>
</dbReference>
<keyword evidence="9 18" id="KW-0067">ATP-binding</keyword>
<dbReference type="InterPro" id="IPR036802">
    <property type="entry name" value="ATP-guanido_PTrfase_N_sf"/>
</dbReference>
<evidence type="ECO:0000259" key="22">
    <source>
        <dbReference type="PROSITE" id="PS50003"/>
    </source>
</evidence>
<dbReference type="Pfam" id="PF00169">
    <property type="entry name" value="PH"/>
    <property type="match status" value="1"/>
</dbReference>
<dbReference type="Pfam" id="PF00217">
    <property type="entry name" value="ATP-gua_Ptrans"/>
    <property type="match status" value="1"/>
</dbReference>
<dbReference type="Pfam" id="PF00621">
    <property type="entry name" value="RhoGEF"/>
    <property type="match status" value="1"/>
</dbReference>
<dbReference type="PROSITE" id="PS50010">
    <property type="entry name" value="DH_2"/>
    <property type="match status" value="1"/>
</dbReference>
<dbReference type="InterPro" id="IPR000749">
    <property type="entry name" value="ATP-guanido_PTrfase"/>
</dbReference>
<protein>
    <recommendedName>
        <fullName evidence="14">Creatine kinase S-type, mitochondrial</fullName>
        <ecNumber evidence="3">2.7.3.2</ecNumber>
    </recommendedName>
    <alternativeName>
        <fullName evidence="15">Sarcomeric mitochondrial creatine kinase</fullName>
    </alternativeName>
</protein>
<evidence type="ECO:0000256" key="14">
    <source>
        <dbReference type="ARBA" id="ARBA00040385"/>
    </source>
</evidence>
<evidence type="ECO:0000256" key="20">
    <source>
        <dbReference type="SAM" id="Coils"/>
    </source>
</evidence>
<dbReference type="Gene3D" id="3.30.590.10">
    <property type="entry name" value="Glutamine synthetase/guanido kinase, catalytic domain"/>
    <property type="match status" value="1"/>
</dbReference>
<dbReference type="PROSITE" id="PS00112">
    <property type="entry name" value="PHOSPHAGEN_KINASE"/>
    <property type="match status" value="1"/>
</dbReference>
<dbReference type="InterPro" id="IPR036964">
    <property type="entry name" value="RASGEF_cat_dom_sf"/>
</dbReference>
<dbReference type="InterPro" id="IPR011993">
    <property type="entry name" value="PH-like_dom_sf"/>
</dbReference>
<name>A0A5C6NHY0_9TELE</name>
<feature type="domain" description="Phosphagen kinase N-terminal" evidence="26">
    <location>
        <begin position="1375"/>
        <end position="1461"/>
    </location>
</feature>
<dbReference type="PROSITE" id="PS50003">
    <property type="entry name" value="PH_DOMAIN"/>
    <property type="match status" value="2"/>
</dbReference>
<evidence type="ECO:0000256" key="13">
    <source>
        <dbReference type="ARBA" id="ARBA00037274"/>
    </source>
</evidence>
<dbReference type="FunFam" id="1.10.135.10:FF:000002">
    <property type="entry name" value="creatine kinase S-type, mitochondrial"/>
    <property type="match status" value="1"/>
</dbReference>
<dbReference type="FunFam" id="3.30.590.10:FF:000002">
    <property type="entry name" value="Creatine kinase S-type, mitochondrial"/>
    <property type="match status" value="1"/>
</dbReference>
<dbReference type="InterPro" id="IPR022415">
    <property type="entry name" value="ATP-guanido_PTrfase_AS"/>
</dbReference>
<keyword evidence="4 16" id="KW-0344">Guanine-nucleotide releasing factor</keyword>
<dbReference type="SMART" id="SM00325">
    <property type="entry name" value="RhoGEF"/>
    <property type="match status" value="1"/>
</dbReference>
<dbReference type="GO" id="GO:0046314">
    <property type="term" value="P:phosphocreatine biosynthetic process"/>
    <property type="evidence" value="ECO:0007669"/>
    <property type="project" value="InterPro"/>
</dbReference>
<dbReference type="GO" id="GO:0005085">
    <property type="term" value="F:guanyl-nucleotide exchange factor activity"/>
    <property type="evidence" value="ECO:0007669"/>
    <property type="project" value="UniProtKB-KW"/>
</dbReference>
<dbReference type="Pfam" id="PF02807">
    <property type="entry name" value="ATP-gua_PtransN"/>
    <property type="match status" value="1"/>
</dbReference>
<evidence type="ECO:0000256" key="9">
    <source>
        <dbReference type="ARBA" id="ARBA00022840"/>
    </source>
</evidence>
<dbReference type="InterPro" id="IPR014746">
    <property type="entry name" value="Gln_synth/guanido_kin_cat_dom"/>
</dbReference>
<dbReference type="CDD" id="cd00155">
    <property type="entry name" value="RasGEF"/>
    <property type="match status" value="1"/>
</dbReference>
<keyword evidence="5 18" id="KW-0808">Transferase</keyword>
<dbReference type="GO" id="GO:0005743">
    <property type="term" value="C:mitochondrial inner membrane"/>
    <property type="evidence" value="ECO:0007669"/>
    <property type="project" value="UniProtKB-SubCell"/>
</dbReference>
<evidence type="ECO:0000256" key="17">
    <source>
        <dbReference type="PROSITE-ProRule" id="PRU00842"/>
    </source>
</evidence>
<dbReference type="PROSITE" id="PS50009">
    <property type="entry name" value="RASGEF_CAT"/>
    <property type="match status" value="1"/>
</dbReference>
<feature type="region of interest" description="Disordered" evidence="21">
    <location>
        <begin position="907"/>
        <end position="930"/>
    </location>
</feature>
<dbReference type="SUPFAM" id="SSF50729">
    <property type="entry name" value="PH domain-like"/>
    <property type="match status" value="2"/>
</dbReference>
<dbReference type="PROSITE" id="PS51509">
    <property type="entry name" value="PHOSPHAGEN_KINASE_N"/>
    <property type="match status" value="1"/>
</dbReference>
<feature type="compositionally biased region" description="Low complexity" evidence="21">
    <location>
        <begin position="819"/>
        <end position="838"/>
    </location>
</feature>
<dbReference type="PANTHER" id="PTHR11547">
    <property type="entry name" value="ARGININE OR CREATINE KINASE"/>
    <property type="match status" value="1"/>
</dbReference>
<dbReference type="SMART" id="SM00147">
    <property type="entry name" value="RasGEF"/>
    <property type="match status" value="1"/>
</dbReference>
<feature type="binding site" evidence="18">
    <location>
        <begin position="1683"/>
        <end position="1688"/>
    </location>
    <ligand>
        <name>ATP</name>
        <dbReference type="ChEBI" id="CHEBI:30616"/>
    </ligand>
</feature>
<feature type="region of interest" description="Disordered" evidence="21">
    <location>
        <begin position="749"/>
        <end position="876"/>
    </location>
</feature>